<dbReference type="RefSeq" id="WP_005639441.1">
    <property type="nucleotide sequence ID" value="NZ_CP015231.1"/>
</dbReference>
<gene>
    <name evidence="1" type="ORF">K529_020980</name>
</gene>
<evidence type="ECO:0008006" key="3">
    <source>
        <dbReference type="Google" id="ProtNLM"/>
    </source>
</evidence>
<evidence type="ECO:0000313" key="2">
    <source>
        <dbReference type="Proteomes" id="UP000013243"/>
    </source>
</evidence>
<dbReference type="EMBL" id="CP015231">
    <property type="protein sequence ID" value="ANP43234.1"/>
    <property type="molecule type" value="Genomic_DNA"/>
</dbReference>
<dbReference type="AlphaFoldDB" id="A0A1B1A9I8"/>
<protein>
    <recommendedName>
        <fullName evidence="3">DUF305 domain-containing protein</fullName>
    </recommendedName>
</protein>
<keyword evidence="1" id="KW-0614">Plasmid</keyword>
<organism evidence="1 2">
    <name type="scientific">Tritonibacter mobilis F1926</name>
    <dbReference type="NCBI Taxonomy" id="1265309"/>
    <lineage>
        <taxon>Bacteria</taxon>
        <taxon>Pseudomonadati</taxon>
        <taxon>Pseudomonadota</taxon>
        <taxon>Alphaproteobacteria</taxon>
        <taxon>Rhodobacterales</taxon>
        <taxon>Paracoccaceae</taxon>
        <taxon>Tritonibacter</taxon>
    </lineage>
</organism>
<accession>A0A1B1A9I8</accession>
<geneLocation type="plasmid" evidence="1 2">
    <name>unnamed1</name>
</geneLocation>
<dbReference type="GeneID" id="28252365"/>
<reference evidence="1 2" key="1">
    <citation type="journal article" date="2016" name="ISME J.">
        <title>Global occurrence and heterogeneity of the Roseobacter-clade species Ruegeria mobilis.</title>
        <authorList>
            <person name="Sonnenschein E."/>
            <person name="Gram L."/>
        </authorList>
    </citation>
    <scope>NUCLEOTIDE SEQUENCE [LARGE SCALE GENOMIC DNA]</scope>
    <source>
        <strain evidence="1 2">F1926</strain>
        <plasmid evidence="1 2">unnamed1</plasmid>
    </source>
</reference>
<name>A0A1B1A9I8_9RHOB</name>
<dbReference type="KEGG" id="rmb:K529_020980"/>
<dbReference type="Proteomes" id="UP000013243">
    <property type="component" value="Plasmid unnamed1"/>
</dbReference>
<sequence>MTQIDISTAAILARAEHIEQCAMSTHHQDALRMRALVTERDRLAMQLEDVARKSTEQAEQILSLNAELRKHQ</sequence>
<proteinExistence type="predicted"/>
<evidence type="ECO:0000313" key="1">
    <source>
        <dbReference type="EMBL" id="ANP43234.1"/>
    </source>
</evidence>